<dbReference type="HOGENOM" id="CLU_3252094_0_0_11"/>
<dbReference type="PATRIC" id="fig|1261062.4.peg.10"/>
<accession>T2PMK9</accession>
<proteinExistence type="predicted"/>
<protein>
    <submittedName>
        <fullName evidence="1">Uncharacterized protein</fullName>
    </submittedName>
</protein>
<evidence type="ECO:0000313" key="2">
    <source>
        <dbReference type="Proteomes" id="UP000015779"/>
    </source>
</evidence>
<sequence length="42" mass="4874">MDFTSFSSVLTPLFVVRHAANRNIFRNMRCVLFANVKTKNIN</sequence>
<comment type="caution">
    <text evidence="1">The sequence shown here is derived from an EMBL/GenBank/DDBJ whole genome shotgun (WGS) entry which is preliminary data.</text>
</comment>
<reference evidence="1 2" key="1">
    <citation type="submission" date="2013-06" db="EMBL/GenBank/DDBJ databases">
        <authorList>
            <person name="Weinstock G."/>
            <person name="Sodergren E."/>
            <person name="Lobos E.A."/>
            <person name="Fulton L."/>
            <person name="Fulton R."/>
            <person name="Courtney L."/>
            <person name="Fronick C."/>
            <person name="O'Laughlin M."/>
            <person name="Godfrey J."/>
            <person name="Wilson R.M."/>
            <person name="Miner T."/>
            <person name="Farmer C."/>
            <person name="Delehaunty K."/>
            <person name="Cordes M."/>
            <person name="Minx P."/>
            <person name="Tomlinson C."/>
            <person name="Chen J."/>
            <person name="Wollam A."/>
            <person name="Pepin K.H."/>
            <person name="Bhonagiri V."/>
            <person name="Zhang X."/>
            <person name="Warren W."/>
            <person name="Mitreva M."/>
            <person name="Mardis E.R."/>
            <person name="Wilson R.K."/>
        </authorList>
    </citation>
    <scope>NUCLEOTIDE SEQUENCE [LARGE SCALE GENOMIC DNA]</scope>
    <source>
        <strain evidence="1 2">JCP8017A</strain>
    </source>
</reference>
<dbReference type="AlphaFoldDB" id="T2PMK9"/>
<name>T2PMK9_9BIFI</name>
<evidence type="ECO:0000313" key="1">
    <source>
        <dbReference type="EMBL" id="EPI53621.1"/>
    </source>
</evidence>
<dbReference type="Proteomes" id="UP000015779">
    <property type="component" value="Unassembled WGS sequence"/>
</dbReference>
<gene>
    <name evidence="1" type="ORF">HMPREF1577_00011</name>
</gene>
<organism evidence="1 2">
    <name type="scientific">Gardnerella pickettii JCP8017A</name>
    <dbReference type="NCBI Taxonomy" id="1261062"/>
    <lineage>
        <taxon>Bacteria</taxon>
        <taxon>Bacillati</taxon>
        <taxon>Actinomycetota</taxon>
        <taxon>Actinomycetes</taxon>
        <taxon>Bifidobacteriales</taxon>
        <taxon>Bifidobacteriaceae</taxon>
        <taxon>Gardnerella</taxon>
        <taxon>Gardnerella pickettii</taxon>
    </lineage>
</organism>
<dbReference type="EMBL" id="ATJN01000001">
    <property type="protein sequence ID" value="EPI53621.1"/>
    <property type="molecule type" value="Genomic_DNA"/>
</dbReference>